<dbReference type="STRING" id="286115.A0A507CXK4"/>
<evidence type="ECO:0000259" key="6">
    <source>
        <dbReference type="Pfam" id="PF05175"/>
    </source>
</evidence>
<accession>A0A507CXK4</accession>
<dbReference type="InterPro" id="IPR050320">
    <property type="entry name" value="N5-glutamine_MTase"/>
</dbReference>
<dbReference type="InterPro" id="IPR004556">
    <property type="entry name" value="HemK-like"/>
</dbReference>
<comment type="caution">
    <text evidence="7">The sequence shown here is derived from an EMBL/GenBank/DDBJ whole genome shotgun (WGS) entry which is preliminary data.</text>
</comment>
<evidence type="ECO:0000256" key="5">
    <source>
        <dbReference type="ARBA" id="ARBA00048391"/>
    </source>
</evidence>
<dbReference type="Pfam" id="PF05175">
    <property type="entry name" value="MTS"/>
    <property type="match status" value="1"/>
</dbReference>
<evidence type="ECO:0000313" key="9">
    <source>
        <dbReference type="Proteomes" id="UP000317494"/>
    </source>
</evidence>
<dbReference type="PROSITE" id="PS00092">
    <property type="entry name" value="N6_MTASE"/>
    <property type="match status" value="1"/>
</dbReference>
<comment type="catalytic activity">
    <reaction evidence="5">
        <text>L-glutaminyl-[peptide chain release factor] + S-adenosyl-L-methionine = N(5)-methyl-L-glutaminyl-[peptide chain release factor] + S-adenosyl-L-homocysteine + H(+)</text>
        <dbReference type="Rhea" id="RHEA:42896"/>
        <dbReference type="Rhea" id="RHEA-COMP:10271"/>
        <dbReference type="Rhea" id="RHEA-COMP:10272"/>
        <dbReference type="ChEBI" id="CHEBI:15378"/>
        <dbReference type="ChEBI" id="CHEBI:30011"/>
        <dbReference type="ChEBI" id="CHEBI:57856"/>
        <dbReference type="ChEBI" id="CHEBI:59789"/>
        <dbReference type="ChEBI" id="CHEBI:61891"/>
        <dbReference type="EC" id="2.1.1.297"/>
    </reaction>
</comment>
<dbReference type="InterPro" id="IPR002052">
    <property type="entry name" value="DNA_methylase_N6_adenine_CS"/>
</dbReference>
<evidence type="ECO:0000313" key="8">
    <source>
        <dbReference type="EMBL" id="TPX45807.1"/>
    </source>
</evidence>
<dbReference type="OrthoDB" id="269872at2759"/>
<sequence>MSVSTTKLLMSKLLKVNPSEAAAQNELSWLAKKALEKHLVTSNEEPRKSSKPISKKLAKFREMRFHQKVKYSESIIPTYRRLQSGDDSILPSLIDRMGKTHLKRLTSYVKRRSRNEPLQYILGSQPFAGLDQFSIRRPVLIPRWETEWWTMKLIDTVKAARPTRILDLCSGSGCIALALAKHLSPDLVVGVDVSVTARRTAIANQRGLKLSNAKFIAASIFDDALVPALVRDYGHFDLIVSNPPYVSTPDYELLDPSVKEWEDPLALRGGDDGLTFYKRIAEIWPHLIAPASPSPVKLAMEIGDTQADAVSQLFTHSTDERLGSAGHEVEVWKDLASKDRTVILK</sequence>
<keyword evidence="4" id="KW-0949">S-adenosyl-L-methionine</keyword>
<keyword evidence="3" id="KW-0808">Transferase</keyword>
<evidence type="ECO:0000313" key="7">
    <source>
        <dbReference type="EMBL" id="TPX43771.1"/>
    </source>
</evidence>
<evidence type="ECO:0000256" key="4">
    <source>
        <dbReference type="ARBA" id="ARBA00022691"/>
    </source>
</evidence>
<dbReference type="PANTHER" id="PTHR18895">
    <property type="entry name" value="HEMK METHYLTRANSFERASE"/>
    <property type="match status" value="1"/>
</dbReference>
<dbReference type="VEuPathDB" id="FungiDB:SeMB42_g04587"/>
<dbReference type="Gene3D" id="3.40.50.150">
    <property type="entry name" value="Vaccinia Virus protein VP39"/>
    <property type="match status" value="1"/>
</dbReference>
<proteinExistence type="predicted"/>
<dbReference type="InterPro" id="IPR007848">
    <property type="entry name" value="Small_mtfrase_dom"/>
</dbReference>
<dbReference type="GO" id="GO:0005739">
    <property type="term" value="C:mitochondrion"/>
    <property type="evidence" value="ECO:0007669"/>
    <property type="project" value="TreeGrafter"/>
</dbReference>
<dbReference type="GO" id="GO:0032259">
    <property type="term" value="P:methylation"/>
    <property type="evidence" value="ECO:0007669"/>
    <property type="project" value="UniProtKB-KW"/>
</dbReference>
<dbReference type="Proteomes" id="UP000320475">
    <property type="component" value="Unassembled WGS sequence"/>
</dbReference>
<dbReference type="SUPFAM" id="SSF53335">
    <property type="entry name" value="S-adenosyl-L-methionine-dependent methyltransferases"/>
    <property type="match status" value="1"/>
</dbReference>
<keyword evidence="9" id="KW-1185">Reference proteome</keyword>
<dbReference type="EC" id="2.1.1.297" evidence="1"/>
<name>A0A507CXK4_9FUNG</name>
<evidence type="ECO:0000256" key="3">
    <source>
        <dbReference type="ARBA" id="ARBA00022679"/>
    </source>
</evidence>
<dbReference type="GO" id="GO:0102559">
    <property type="term" value="F:peptide chain release factor N(5)-glutamine methyltransferase activity"/>
    <property type="evidence" value="ECO:0007669"/>
    <property type="project" value="UniProtKB-EC"/>
</dbReference>
<evidence type="ECO:0000256" key="1">
    <source>
        <dbReference type="ARBA" id="ARBA00012771"/>
    </source>
</evidence>
<dbReference type="CDD" id="cd02440">
    <property type="entry name" value="AdoMet_MTases"/>
    <property type="match status" value="1"/>
</dbReference>
<protein>
    <recommendedName>
        <fullName evidence="1">peptide chain release factor N(5)-glutamine methyltransferase</fullName>
        <ecNumber evidence="1">2.1.1.297</ecNumber>
    </recommendedName>
</protein>
<evidence type="ECO:0000256" key="2">
    <source>
        <dbReference type="ARBA" id="ARBA00022603"/>
    </source>
</evidence>
<dbReference type="GO" id="GO:0003676">
    <property type="term" value="F:nucleic acid binding"/>
    <property type="evidence" value="ECO:0007669"/>
    <property type="project" value="InterPro"/>
</dbReference>
<gene>
    <name evidence="8" type="ORF">SeLEV6574_g03643</name>
    <name evidence="7" type="ORF">SeMB42_g04587</name>
</gene>
<feature type="domain" description="Methyltransferase small" evidence="6">
    <location>
        <begin position="153"/>
        <end position="247"/>
    </location>
</feature>
<dbReference type="AlphaFoldDB" id="A0A507CXK4"/>
<dbReference type="EMBL" id="QEAM01000128">
    <property type="protein sequence ID" value="TPX45807.1"/>
    <property type="molecule type" value="Genomic_DNA"/>
</dbReference>
<dbReference type="EMBL" id="QEAN01000190">
    <property type="protein sequence ID" value="TPX43771.1"/>
    <property type="molecule type" value="Genomic_DNA"/>
</dbReference>
<dbReference type="InterPro" id="IPR029063">
    <property type="entry name" value="SAM-dependent_MTases_sf"/>
</dbReference>
<dbReference type="NCBIfam" id="TIGR00536">
    <property type="entry name" value="hemK_fam"/>
    <property type="match status" value="1"/>
</dbReference>
<dbReference type="PANTHER" id="PTHR18895:SF74">
    <property type="entry name" value="MTRF1L RELEASE FACTOR GLUTAMINE METHYLTRANSFERASE"/>
    <property type="match status" value="1"/>
</dbReference>
<evidence type="ECO:0000313" key="10">
    <source>
        <dbReference type="Proteomes" id="UP000320475"/>
    </source>
</evidence>
<dbReference type="Gene3D" id="1.10.8.10">
    <property type="entry name" value="DNA helicase RuvA subunit, C-terminal domain"/>
    <property type="match status" value="1"/>
</dbReference>
<organism evidence="7 9">
    <name type="scientific">Synchytrium endobioticum</name>
    <dbReference type="NCBI Taxonomy" id="286115"/>
    <lineage>
        <taxon>Eukaryota</taxon>
        <taxon>Fungi</taxon>
        <taxon>Fungi incertae sedis</taxon>
        <taxon>Chytridiomycota</taxon>
        <taxon>Chytridiomycota incertae sedis</taxon>
        <taxon>Chytridiomycetes</taxon>
        <taxon>Synchytriales</taxon>
        <taxon>Synchytriaceae</taxon>
        <taxon>Synchytrium</taxon>
    </lineage>
</organism>
<dbReference type="Proteomes" id="UP000317494">
    <property type="component" value="Unassembled WGS sequence"/>
</dbReference>
<keyword evidence="2" id="KW-0489">Methyltransferase</keyword>
<reference evidence="9 10" key="1">
    <citation type="journal article" date="2019" name="Sci. Rep.">
        <title>Comparative genomics of chytrid fungi reveal insights into the obligate biotrophic and pathogenic lifestyle of Synchytrium endobioticum.</title>
        <authorList>
            <person name="van de Vossenberg B.T.L.H."/>
            <person name="Warris S."/>
            <person name="Nguyen H.D.T."/>
            <person name="van Gent-Pelzer M.P.E."/>
            <person name="Joly D.L."/>
            <person name="van de Geest H.C."/>
            <person name="Bonants P.J.M."/>
            <person name="Smith D.S."/>
            <person name="Levesque C.A."/>
            <person name="van der Lee T.A.J."/>
        </authorList>
    </citation>
    <scope>NUCLEOTIDE SEQUENCE [LARGE SCALE GENOMIC DNA]</scope>
    <source>
        <strain evidence="8 10">LEV6574</strain>
        <strain evidence="7 9">MB42</strain>
    </source>
</reference>